<dbReference type="eggNOG" id="COG2204">
    <property type="taxonomic scope" value="Bacteria"/>
</dbReference>
<dbReference type="Gene3D" id="3.40.50.2300">
    <property type="match status" value="1"/>
</dbReference>
<dbReference type="InterPro" id="IPR011006">
    <property type="entry name" value="CheY-like_superfamily"/>
</dbReference>
<dbReference type="PROSITE" id="PS00676">
    <property type="entry name" value="SIGMA54_INTERACT_2"/>
    <property type="match status" value="1"/>
</dbReference>
<dbReference type="PROSITE" id="PS50110">
    <property type="entry name" value="RESPONSE_REGULATORY"/>
    <property type="match status" value="1"/>
</dbReference>
<dbReference type="Pfam" id="PF25601">
    <property type="entry name" value="AAA_lid_14"/>
    <property type="match status" value="1"/>
</dbReference>
<dbReference type="InterPro" id="IPR058031">
    <property type="entry name" value="AAA_lid_NorR"/>
</dbReference>
<keyword evidence="8" id="KW-1185">Reference proteome</keyword>
<dbReference type="Pfam" id="PF00158">
    <property type="entry name" value="Sigma54_activat"/>
    <property type="match status" value="1"/>
</dbReference>
<dbReference type="Proteomes" id="UP000000238">
    <property type="component" value="Chromosome"/>
</dbReference>
<keyword evidence="3" id="KW-0238">DNA-binding</keyword>
<dbReference type="PROSITE" id="PS50045">
    <property type="entry name" value="SIGMA54_INTERACT_4"/>
    <property type="match status" value="1"/>
</dbReference>
<reference evidence="7 8" key="1">
    <citation type="journal article" date="2005" name="Nucleic Acids Res.">
        <title>Genomic blueprint of Hahella chejuensis, a marine microbe producing an algicidal agent.</title>
        <authorList>
            <person name="Jeong H."/>
            <person name="Yim J.H."/>
            <person name="Lee C."/>
            <person name="Choi S.-H."/>
            <person name="Park Y.K."/>
            <person name="Yoon S.H."/>
            <person name="Hur C.-G."/>
            <person name="Kang H.-Y."/>
            <person name="Kim D."/>
            <person name="Lee H.H."/>
            <person name="Park K.H."/>
            <person name="Park S.-H."/>
            <person name="Park H.-S."/>
            <person name="Lee H.K."/>
            <person name="Oh T.K."/>
            <person name="Kim J.F."/>
        </authorList>
    </citation>
    <scope>NUCLEOTIDE SEQUENCE [LARGE SCALE GENOMIC DNA]</scope>
    <source>
        <strain evidence="7 8">KCTC 2396</strain>
    </source>
</reference>
<dbReference type="InterPro" id="IPR001789">
    <property type="entry name" value="Sig_transdc_resp-reg_receiver"/>
</dbReference>
<dbReference type="InterPro" id="IPR003593">
    <property type="entry name" value="AAA+_ATPase"/>
</dbReference>
<dbReference type="OrthoDB" id="9804019at2"/>
<protein>
    <submittedName>
        <fullName evidence="7">Sigma 54-dependent transcriptional activator containing CheY-like receiver domain</fullName>
    </submittedName>
</protein>
<proteinExistence type="predicted"/>
<dbReference type="GO" id="GO:0000160">
    <property type="term" value="P:phosphorelay signal transduction system"/>
    <property type="evidence" value="ECO:0007669"/>
    <property type="project" value="InterPro"/>
</dbReference>
<dbReference type="GO" id="GO:0003677">
    <property type="term" value="F:DNA binding"/>
    <property type="evidence" value="ECO:0007669"/>
    <property type="project" value="UniProtKB-KW"/>
</dbReference>
<dbReference type="InterPro" id="IPR027417">
    <property type="entry name" value="P-loop_NTPase"/>
</dbReference>
<name>Q2S8W7_HAHCH</name>
<dbReference type="SUPFAM" id="SSF52540">
    <property type="entry name" value="P-loop containing nucleoside triphosphate hydrolases"/>
    <property type="match status" value="1"/>
</dbReference>
<keyword evidence="4" id="KW-0597">Phosphoprotein</keyword>
<keyword evidence="1" id="KW-0547">Nucleotide-binding</keyword>
<evidence type="ECO:0000256" key="3">
    <source>
        <dbReference type="ARBA" id="ARBA00023125"/>
    </source>
</evidence>
<organism evidence="7 8">
    <name type="scientific">Hahella chejuensis (strain KCTC 2396)</name>
    <dbReference type="NCBI Taxonomy" id="349521"/>
    <lineage>
        <taxon>Bacteria</taxon>
        <taxon>Pseudomonadati</taxon>
        <taxon>Pseudomonadota</taxon>
        <taxon>Gammaproteobacteria</taxon>
        <taxon>Oceanospirillales</taxon>
        <taxon>Hahellaceae</taxon>
        <taxon>Hahella</taxon>
    </lineage>
</organism>
<evidence type="ECO:0000256" key="1">
    <source>
        <dbReference type="ARBA" id="ARBA00022741"/>
    </source>
</evidence>
<dbReference type="Gene3D" id="3.40.50.300">
    <property type="entry name" value="P-loop containing nucleotide triphosphate hydrolases"/>
    <property type="match status" value="1"/>
</dbReference>
<gene>
    <name evidence="7" type="ordered locus">HCH_06261</name>
</gene>
<dbReference type="KEGG" id="hch:HCH_06261"/>
<dbReference type="PANTHER" id="PTHR32071:SF117">
    <property type="entry name" value="PTS-DEPENDENT DIHYDROXYACETONE KINASE OPERON REGULATORY PROTEIN-RELATED"/>
    <property type="match status" value="1"/>
</dbReference>
<dbReference type="Pfam" id="PF00072">
    <property type="entry name" value="Response_reg"/>
    <property type="match status" value="1"/>
</dbReference>
<dbReference type="SMART" id="SM00382">
    <property type="entry name" value="AAA"/>
    <property type="match status" value="1"/>
</dbReference>
<dbReference type="SMART" id="SM00448">
    <property type="entry name" value="REC"/>
    <property type="match status" value="1"/>
</dbReference>
<dbReference type="Gene3D" id="1.10.8.60">
    <property type="match status" value="1"/>
</dbReference>
<dbReference type="InterPro" id="IPR025943">
    <property type="entry name" value="Sigma_54_int_dom_ATP-bd_2"/>
</dbReference>
<dbReference type="EMBL" id="CP000155">
    <property type="protein sequence ID" value="ABC32907.1"/>
    <property type="molecule type" value="Genomic_DNA"/>
</dbReference>
<feature type="modified residue" description="4-aspartylphosphate" evidence="4">
    <location>
        <position position="52"/>
    </location>
</feature>
<keyword evidence="2" id="KW-0067">ATP-binding</keyword>
<feature type="domain" description="Sigma-54 factor interaction" evidence="5">
    <location>
        <begin position="139"/>
        <end position="368"/>
    </location>
</feature>
<dbReference type="HOGENOM" id="CLU_000445_0_6_6"/>
<evidence type="ECO:0000256" key="4">
    <source>
        <dbReference type="PROSITE-ProRule" id="PRU00169"/>
    </source>
</evidence>
<dbReference type="PANTHER" id="PTHR32071">
    <property type="entry name" value="TRANSCRIPTIONAL REGULATORY PROTEIN"/>
    <property type="match status" value="1"/>
</dbReference>
<evidence type="ECO:0000313" key="7">
    <source>
        <dbReference type="EMBL" id="ABC32907.1"/>
    </source>
</evidence>
<dbReference type="STRING" id="349521.HCH_06261"/>
<dbReference type="RefSeq" id="WP_011399963.1">
    <property type="nucleotide sequence ID" value="NC_007645.1"/>
</dbReference>
<accession>Q2S8W7</accession>
<feature type="domain" description="Response regulatory" evidence="6">
    <location>
        <begin position="3"/>
        <end position="112"/>
    </location>
</feature>
<dbReference type="AlphaFoldDB" id="Q2S8W7"/>
<dbReference type="FunFam" id="3.40.50.300:FF:000006">
    <property type="entry name" value="DNA-binding transcriptional regulator NtrC"/>
    <property type="match status" value="1"/>
</dbReference>
<evidence type="ECO:0000259" key="6">
    <source>
        <dbReference type="PROSITE" id="PS50110"/>
    </source>
</evidence>
<dbReference type="CDD" id="cd00009">
    <property type="entry name" value="AAA"/>
    <property type="match status" value="1"/>
</dbReference>
<dbReference type="InterPro" id="IPR002078">
    <property type="entry name" value="Sigma_54_int"/>
</dbReference>
<dbReference type="GO" id="GO:0006355">
    <property type="term" value="P:regulation of DNA-templated transcription"/>
    <property type="evidence" value="ECO:0007669"/>
    <property type="project" value="InterPro"/>
</dbReference>
<dbReference type="SUPFAM" id="SSF52172">
    <property type="entry name" value="CheY-like"/>
    <property type="match status" value="1"/>
</dbReference>
<sequence length="462" mass="51224">MALILIVEDESIIRSALTRLLQHNGYAVAEADSVDRALEVAEQSKPDLIISDLRLPGRPGTDLIQATDTPVLIMTSYASLRSAVDSMKLGAVDYIAKPFDHDEMLASIKSILDRRPAKPSPPKLEAENASARADIKDLMFGECTEMLKLFDLIGKVSPTDTTVLIQGESGTGKELAARALHMLSRRREGALICVNCAAIPETLIESELFGHEKGAFTGAVGARSGLIEAADGGTLFLDEIGELPLEAQARLLRVLQEGEIRRVGSTQSKRVDVRLIAATHRNLKAMTKVGEFREDLFYRLNVMQLRIPPLRDREDDVIGLAKMLLTKMGERMDKPNLKFDKDALTLIRRYQWPGNVREMENAVERAVILSDSDHIGKDLLAIDLEGELDIPEGMLSMDNPANSKGADKGTDLSLEDYFQHFVLENQDTMSETELARKLGISRKSLWERRQRLGIPRTKKSAK</sequence>
<dbReference type="GO" id="GO:0005524">
    <property type="term" value="F:ATP binding"/>
    <property type="evidence" value="ECO:0007669"/>
    <property type="project" value="UniProtKB-KW"/>
</dbReference>
<evidence type="ECO:0000313" key="8">
    <source>
        <dbReference type="Proteomes" id="UP000000238"/>
    </source>
</evidence>
<evidence type="ECO:0000259" key="5">
    <source>
        <dbReference type="PROSITE" id="PS50045"/>
    </source>
</evidence>
<evidence type="ECO:0000256" key="2">
    <source>
        <dbReference type="ARBA" id="ARBA00022840"/>
    </source>
</evidence>